<gene>
    <name evidence="1" type="ORF">RHIZ70_2300</name>
</gene>
<name>A0A376AFK1_9HYPH</name>
<dbReference type="Pfam" id="PF10098">
    <property type="entry name" value="DUF2336"/>
    <property type="match status" value="1"/>
</dbReference>
<dbReference type="PIRSF" id="PIRSF035865">
    <property type="entry name" value="UCP035865"/>
    <property type="match status" value="1"/>
</dbReference>
<dbReference type="InterPro" id="IPR014598">
    <property type="entry name" value="UCP035865"/>
</dbReference>
<dbReference type="EMBL" id="UEYP01000002">
    <property type="protein sequence ID" value="SSC66592.1"/>
    <property type="molecule type" value="Genomic_DNA"/>
</dbReference>
<protein>
    <recommendedName>
        <fullName evidence="3">DUF2336 domain-containing protein</fullName>
    </recommendedName>
</protein>
<dbReference type="STRING" id="1336235.GCA_000518785_00375"/>
<evidence type="ECO:0000313" key="1">
    <source>
        <dbReference type="EMBL" id="SSC66592.1"/>
    </source>
</evidence>
<sequence>MIVAAFLRWVETAKAGDRARAANALARAFLRSAMAPQERRAAHVALIYLLDDPSPRVRLALAEVLAGSSEAPRGLVVSLAEDQPEIAALPILNSPVLTDADLVDLAGRGSAATRALIAARAGLSRGVAAALAEIGDAEEVVVLLENPTAQIARLTLKRIAERHGANDGVRSLLLERADLPAAVRQLLVQCVAEALSGSAFVRAAIGVRRIERVTREAGHAATIAILGNVTADELPVLVEHLRAERRLTPALLMQALCLGRTDFFAAAITLLSGVEERRVRSILATARHHAVRALIESAGLAREVSAVFVEAILLWRNAVHSASDETDNIAPLLAERLQGSVPHSPSACELIEMVAKLAVAEERRRARDYATSLALVA</sequence>
<evidence type="ECO:0000313" key="2">
    <source>
        <dbReference type="Proteomes" id="UP000254764"/>
    </source>
</evidence>
<dbReference type="AlphaFoldDB" id="A0A376AFK1"/>
<dbReference type="RefSeq" id="WP_115669357.1">
    <property type="nucleotide sequence ID" value="NZ_UEYP01000002.1"/>
</dbReference>
<organism evidence="1 2">
    <name type="scientific">Ciceribacter selenitireducens ATCC BAA-1503</name>
    <dbReference type="NCBI Taxonomy" id="1336235"/>
    <lineage>
        <taxon>Bacteria</taxon>
        <taxon>Pseudomonadati</taxon>
        <taxon>Pseudomonadota</taxon>
        <taxon>Alphaproteobacteria</taxon>
        <taxon>Hyphomicrobiales</taxon>
        <taxon>Rhizobiaceae</taxon>
        <taxon>Ciceribacter</taxon>
    </lineage>
</organism>
<reference evidence="2" key="1">
    <citation type="submission" date="2018-07" db="EMBL/GenBank/DDBJ databases">
        <authorList>
            <person name="Peiro R."/>
            <person name="Begona"/>
            <person name="Cbmso G."/>
            <person name="Lopez M."/>
            <person name="Gonzalez S."/>
        </authorList>
    </citation>
    <scope>NUCLEOTIDE SEQUENCE [LARGE SCALE GENOMIC DNA]</scope>
</reference>
<keyword evidence="2" id="KW-1185">Reference proteome</keyword>
<accession>A0A376AFK1</accession>
<dbReference type="OrthoDB" id="9798569at2"/>
<dbReference type="InterPro" id="IPR019285">
    <property type="entry name" value="DUF2336"/>
</dbReference>
<dbReference type="Proteomes" id="UP000254764">
    <property type="component" value="Unassembled WGS sequence"/>
</dbReference>
<proteinExistence type="predicted"/>
<evidence type="ECO:0008006" key="3">
    <source>
        <dbReference type="Google" id="ProtNLM"/>
    </source>
</evidence>